<comment type="caution">
    <text evidence="1">The sequence shown here is derived from an EMBL/GenBank/DDBJ whole genome shotgun (WGS) entry which is preliminary data.</text>
</comment>
<organism evidence="1 2">
    <name type="scientific">Mucuna pruriens</name>
    <name type="common">Velvet bean</name>
    <name type="synonym">Dolichos pruriens</name>
    <dbReference type="NCBI Taxonomy" id="157652"/>
    <lineage>
        <taxon>Eukaryota</taxon>
        <taxon>Viridiplantae</taxon>
        <taxon>Streptophyta</taxon>
        <taxon>Embryophyta</taxon>
        <taxon>Tracheophyta</taxon>
        <taxon>Spermatophyta</taxon>
        <taxon>Magnoliopsida</taxon>
        <taxon>eudicotyledons</taxon>
        <taxon>Gunneridae</taxon>
        <taxon>Pentapetalae</taxon>
        <taxon>rosids</taxon>
        <taxon>fabids</taxon>
        <taxon>Fabales</taxon>
        <taxon>Fabaceae</taxon>
        <taxon>Papilionoideae</taxon>
        <taxon>50 kb inversion clade</taxon>
        <taxon>NPAAA clade</taxon>
        <taxon>indigoferoid/millettioid clade</taxon>
        <taxon>Phaseoleae</taxon>
        <taxon>Mucuna</taxon>
    </lineage>
</organism>
<dbReference type="EMBL" id="QJKJ01005977">
    <property type="protein sequence ID" value="RDX88322.1"/>
    <property type="molecule type" value="Genomic_DNA"/>
</dbReference>
<evidence type="ECO:0000313" key="1">
    <source>
        <dbReference type="EMBL" id="RDX88322.1"/>
    </source>
</evidence>
<dbReference type="OrthoDB" id="5544992at2759"/>
<accession>A0A371GCM9</accession>
<gene>
    <name evidence="1" type="ORF">CR513_30108</name>
</gene>
<sequence>MTVALRSKKKFQFDDETLLKPLPDDPNLVVWDHCNTLLVFVSIIMQRVLWMESVDANNIIRGIFFALTNYRKRFIRLSKENCLSHITQIKGLWKELNNFMPILACTYQIGCSCNLVPLIKSYREIDYVTHFLKGLNEQYAYRQIGIPLKYL</sequence>
<reference evidence="1" key="1">
    <citation type="submission" date="2018-05" db="EMBL/GenBank/DDBJ databases">
        <title>Draft genome of Mucuna pruriens seed.</title>
        <authorList>
            <person name="Nnadi N.E."/>
            <person name="Vos R."/>
            <person name="Hasami M.H."/>
            <person name="Devisetty U.K."/>
            <person name="Aguiy J.C."/>
        </authorList>
    </citation>
    <scope>NUCLEOTIDE SEQUENCE [LARGE SCALE GENOMIC DNA]</scope>
    <source>
        <strain evidence="1">JCA_2017</strain>
    </source>
</reference>
<keyword evidence="2" id="KW-1185">Reference proteome</keyword>
<proteinExistence type="predicted"/>
<evidence type="ECO:0000313" key="2">
    <source>
        <dbReference type="Proteomes" id="UP000257109"/>
    </source>
</evidence>
<dbReference type="AlphaFoldDB" id="A0A371GCM9"/>
<name>A0A371GCM9_MUCPR</name>
<protein>
    <submittedName>
        <fullName evidence="1">Uncharacterized protein</fullName>
    </submittedName>
</protein>
<dbReference type="Proteomes" id="UP000257109">
    <property type="component" value="Unassembled WGS sequence"/>
</dbReference>
<feature type="non-terminal residue" evidence="1">
    <location>
        <position position="1"/>
    </location>
</feature>